<dbReference type="CDD" id="cd00081">
    <property type="entry name" value="Hint"/>
    <property type="match status" value="1"/>
</dbReference>
<dbReference type="InterPro" id="IPR006142">
    <property type="entry name" value="INTEIN"/>
</dbReference>
<feature type="active site" description="O-(5'-phospho-DNA)-tyrosine intermediate" evidence="15">
    <location>
        <position position="128"/>
    </location>
</feature>
<dbReference type="InterPro" id="IPR027434">
    <property type="entry name" value="Homing_endonucl"/>
</dbReference>
<evidence type="ECO:0000313" key="19">
    <source>
        <dbReference type="EMBL" id="PSL55354.1"/>
    </source>
</evidence>
<evidence type="ECO:0000256" key="6">
    <source>
        <dbReference type="ARBA" id="ARBA00022490"/>
    </source>
</evidence>
<evidence type="ECO:0000256" key="10">
    <source>
        <dbReference type="ARBA" id="ARBA00023000"/>
    </source>
</evidence>
<feature type="domain" description="Topo IIA-type catalytic" evidence="18">
    <location>
        <begin position="40"/>
        <end position="930"/>
    </location>
</feature>
<dbReference type="Pfam" id="PF03989">
    <property type="entry name" value="DNA_gyraseA_C"/>
    <property type="match status" value="6"/>
</dbReference>
<evidence type="ECO:0000256" key="9">
    <source>
        <dbReference type="ARBA" id="ARBA00022840"/>
    </source>
</evidence>
<dbReference type="InterPro" id="IPR006141">
    <property type="entry name" value="Intein_N"/>
</dbReference>
<dbReference type="EC" id="5.6.2.2" evidence="5"/>
<dbReference type="NCBIfam" id="TIGR01445">
    <property type="entry name" value="intein_Nterm"/>
    <property type="match status" value="1"/>
</dbReference>
<comment type="catalytic activity">
    <reaction evidence="1 15">
        <text>ATP-dependent breakage, passage and rejoining of double-stranded DNA.</text>
        <dbReference type="EC" id="5.6.2.2"/>
    </reaction>
</comment>
<dbReference type="Gene3D" id="1.10.268.10">
    <property type="entry name" value="Topoisomerase, domain 3"/>
    <property type="match status" value="1"/>
</dbReference>
<dbReference type="InterPro" id="IPR003586">
    <property type="entry name" value="Hint_dom_C"/>
</dbReference>
<evidence type="ECO:0000313" key="20">
    <source>
        <dbReference type="Proteomes" id="UP000241118"/>
    </source>
</evidence>
<dbReference type="InterPro" id="IPR004042">
    <property type="entry name" value="Intein_endonuc_central"/>
</dbReference>
<sequence length="1283" mass="142038">MSETTLPPAGGDRTEPRDIQQEMQNSYIDYAMSVIVGRALPDVRDGLKPVHVRVLYSMFDSGFRPERSYNKCARVVGDVMGNYHPHGDSAIYDALVRLAQPWAMRYPLIDGQGNFGSQGNDPAAAMRYCVSPDSRIRLADGSTPRIGDIVPDAKPNSDNPIDLKVLDRNGNPVRADMLFHSGEHPTLKLRTKNGYELTGTHNHPVLCLVNVLGVPTLLWKLLEEIQPGDRVVLQRTPQENGDLPEIGQYSAAILAGAFVSEGFVSENRAGFNNIDAEYFQRVVEAYDDAVGGPRYVYSRTIKSGSVLHELDVQDLTQLRETMLGEMVGQRSAAKRVPGFVWASGEVVKRAFLSSLFTGDGSASALPRNSVQVSYSTRSAQLAREVQQLLLEFGVVSTLVNYENGEIKVVISNRRDARLFARNVGFLGTKQDKLNAILDAVPLASRAMSSDHVPFVGDYIRAHGATRWTERDWLRRHNVDRVERWERDYDEIAARITDREVLNVVEPLVDGRFYYAPVESVTDAGVRPVFSLRVDTEDHAFITDGFVSHNTECRLTPLAMQMLADIEEDTVDFRDNYDGRIQEPTVLPSRVPNLLINGSSGIAVGMATNIPPHNLREVAEGVVWALDNPDAPEEETLEAMIQRIKGPDFPTYGQILGTSGIEDAYRTGRGSVKMRAVVEIDEDAKGRTILVVTELPYQVNPDNLVENIATLVRDQKLTGIANIADESNRRSGMRIVVTLKRDAVAKVVLNNLYKHTQLQYSFGVNMLSLVDGVPRTLRLDQMVRHYVKHQIEVIVRRTRYRLRKAEERAHVLRGLVKALDQLDEVIALIRRSDTPEVARTGLMELLDVDEIQANAILEMQLRRLAALERQKIVDQLAEIELEIADYKDILDKPERQRAIVREELMAIVDKHGDDRRTRIVPFDGDVSMEDLIAVEDVVVTITRTGYAKRTKTDLYRSQKRGGKGVQGAQLKQDDIVQHFFVCSTHDWILFFTNKGRVYRAKAYELPEANRNARGQHVANLLAFQPEEEIAQVIQIKNYDVAPYLVLATKKGLVKKSKLSDFDSNRAGGLIGINLRDDDELVGAVMCSATDDLLLVSADGQSIRFHASDEALRPMGRATSGVLGMRFNTGDELLSMGVVQEGLFVLVATDGGYAKRTPIEDYPVQGRGGKGVLTIQHDRRRGRLVGALIVDVDDELYAITSSGGVIRTSAKEVRKAGRQTKGVRLMNLGEGTTLIAVARNADEPADVTTGDGGPIVDSADESPSGTAEGGPVVGTADDDQAEPAN</sequence>
<evidence type="ECO:0000256" key="2">
    <source>
        <dbReference type="ARBA" id="ARBA00001978"/>
    </source>
</evidence>
<dbReference type="InterPro" id="IPR013760">
    <property type="entry name" value="Topo_IIA-like_dom_sf"/>
</dbReference>
<dbReference type="Proteomes" id="UP000241118">
    <property type="component" value="Unassembled WGS sequence"/>
</dbReference>
<dbReference type="GO" id="GO:0003677">
    <property type="term" value="F:DNA binding"/>
    <property type="evidence" value="ECO:0007669"/>
    <property type="project" value="UniProtKB-UniRule"/>
</dbReference>
<dbReference type="SUPFAM" id="SSF101904">
    <property type="entry name" value="GyrA/ParC C-terminal domain-like"/>
    <property type="match status" value="1"/>
</dbReference>
<keyword evidence="9" id="KW-0067">ATP-binding</keyword>
<dbReference type="Pfam" id="PF00521">
    <property type="entry name" value="DNA_topoisoIV"/>
    <property type="match status" value="2"/>
</dbReference>
<dbReference type="CDD" id="cd00187">
    <property type="entry name" value="TOP4c"/>
    <property type="match status" value="1"/>
</dbReference>
<proteinExistence type="inferred from homology"/>
<protein>
    <recommendedName>
        <fullName evidence="14">DNA gyrase subunit A</fullName>
        <ecNumber evidence="5">5.6.2.2</ecNumber>
    </recommendedName>
</protein>
<dbReference type="InterPro" id="IPR050220">
    <property type="entry name" value="Type_II_DNA_Topoisomerases"/>
</dbReference>
<dbReference type="Gene3D" id="3.30.1360.40">
    <property type="match status" value="1"/>
</dbReference>
<dbReference type="InterPro" id="IPR035516">
    <property type="entry name" value="Gyrase/topoIV_suA_C"/>
</dbReference>
<dbReference type="GO" id="GO:0004519">
    <property type="term" value="F:endonuclease activity"/>
    <property type="evidence" value="ECO:0007669"/>
    <property type="project" value="InterPro"/>
</dbReference>
<evidence type="ECO:0000256" key="5">
    <source>
        <dbReference type="ARBA" id="ARBA00012895"/>
    </source>
</evidence>
<dbReference type="PROSITE" id="PS50817">
    <property type="entry name" value="INTEIN_N_TER"/>
    <property type="match status" value="1"/>
</dbReference>
<comment type="subcellular location">
    <subcellularLocation>
        <location evidence="3">Cytoplasm</location>
    </subcellularLocation>
</comment>
<comment type="function">
    <text evidence="2">A type II topoisomerase that negatively supercoils closed circular double-stranded (ds) DNA in an ATP-dependent manner to modulate DNA topology and maintain chromosomes in an underwound state. Negative supercoiling favors strand separation, and DNA replication, transcription, recombination and repair, all of which involve strand separation. Also able to catalyze the interconversion of other topological isomers of dsDNA rings, including catenanes and knotted rings. Type II topoisomerases break and join 2 DNA strands simultaneously in an ATP-dependent manner.</text>
</comment>
<dbReference type="InterPro" id="IPR002205">
    <property type="entry name" value="Topo_IIA_dom_A"/>
</dbReference>
<dbReference type="NCBIfam" id="NF004043">
    <property type="entry name" value="PRK05560.1"/>
    <property type="match status" value="1"/>
</dbReference>
<dbReference type="Gene3D" id="3.10.28.10">
    <property type="entry name" value="Homing endonucleases"/>
    <property type="match status" value="1"/>
</dbReference>
<dbReference type="Gene3D" id="2.170.16.10">
    <property type="entry name" value="Hedgehog/Intein (Hint) domain"/>
    <property type="match status" value="1"/>
</dbReference>
<evidence type="ECO:0000256" key="11">
    <source>
        <dbReference type="ARBA" id="ARBA00023029"/>
    </source>
</evidence>
<reference evidence="19 20" key="1">
    <citation type="submission" date="2018-03" db="EMBL/GenBank/DDBJ databases">
        <title>Genomic Encyclopedia of Type Strains, Phase III (KMG-III): the genomes of soil and plant-associated and newly described type strains.</title>
        <authorList>
            <person name="Whitman W."/>
        </authorList>
    </citation>
    <scope>NUCLEOTIDE SEQUENCE [LARGE SCALE GENOMIC DNA]</scope>
    <source>
        <strain evidence="19 20">CGMCC 4.7097</strain>
    </source>
</reference>
<keyword evidence="8" id="KW-0068">Autocatalytic cleavage</keyword>
<dbReference type="Pfam" id="PF14528">
    <property type="entry name" value="LAGLIDADG_3"/>
    <property type="match status" value="1"/>
</dbReference>
<dbReference type="OrthoDB" id="9806486at2"/>
<dbReference type="Gene3D" id="3.90.199.10">
    <property type="entry name" value="Topoisomerase II, domain 5"/>
    <property type="match status" value="2"/>
</dbReference>
<dbReference type="RefSeq" id="WP_106616230.1">
    <property type="nucleotide sequence ID" value="NZ_PYAX01000005.1"/>
</dbReference>
<dbReference type="NCBIfam" id="TIGR01063">
    <property type="entry name" value="gyrA"/>
    <property type="match status" value="1"/>
</dbReference>
<feature type="region of interest" description="Disordered" evidence="16">
    <location>
        <begin position="1239"/>
        <end position="1283"/>
    </location>
</feature>
<evidence type="ECO:0000259" key="18">
    <source>
        <dbReference type="PROSITE" id="PS52040"/>
    </source>
</evidence>
<comment type="similarity">
    <text evidence="4">Belongs to the type II topoisomerase GyrA/ParC subunit family.</text>
</comment>
<organism evidence="19 20">
    <name type="scientific">Saccharothrix carnea</name>
    <dbReference type="NCBI Taxonomy" id="1280637"/>
    <lineage>
        <taxon>Bacteria</taxon>
        <taxon>Bacillati</taxon>
        <taxon>Actinomycetota</taxon>
        <taxon>Actinomycetes</taxon>
        <taxon>Pseudonocardiales</taxon>
        <taxon>Pseudonocardiaceae</taxon>
        <taxon>Saccharothrix</taxon>
    </lineage>
</organism>
<dbReference type="SMART" id="SM00434">
    <property type="entry name" value="TOP4c"/>
    <property type="match status" value="1"/>
</dbReference>
<dbReference type="InterPro" id="IPR030934">
    <property type="entry name" value="Intein_C"/>
</dbReference>
<accession>A0A2P8IA70</accession>
<dbReference type="InterPro" id="IPR006691">
    <property type="entry name" value="GyrA/parC_rep"/>
</dbReference>
<dbReference type="GO" id="GO:0016539">
    <property type="term" value="P:intein-mediated protein splicing"/>
    <property type="evidence" value="ECO:0007669"/>
    <property type="project" value="InterPro"/>
</dbReference>
<name>A0A2P8IA70_SACCR</name>
<dbReference type="FunFam" id="2.120.10.90:FF:000001">
    <property type="entry name" value="DNA gyrase subunit A"/>
    <property type="match status" value="1"/>
</dbReference>
<dbReference type="GO" id="GO:0006265">
    <property type="term" value="P:DNA topological change"/>
    <property type="evidence" value="ECO:0007669"/>
    <property type="project" value="UniProtKB-UniRule"/>
</dbReference>
<feature type="compositionally biased region" description="Acidic residues" evidence="16">
    <location>
        <begin position="1274"/>
        <end position="1283"/>
    </location>
</feature>
<evidence type="ECO:0000256" key="14">
    <source>
        <dbReference type="ARBA" id="ARBA00026190"/>
    </source>
</evidence>
<dbReference type="SMART" id="SM00305">
    <property type="entry name" value="HintC"/>
    <property type="match status" value="1"/>
</dbReference>
<evidence type="ECO:0000256" key="1">
    <source>
        <dbReference type="ARBA" id="ARBA00000185"/>
    </source>
</evidence>
<dbReference type="InterPro" id="IPR003587">
    <property type="entry name" value="Hint_dom_N"/>
</dbReference>
<evidence type="ECO:0000256" key="4">
    <source>
        <dbReference type="ARBA" id="ARBA00008263"/>
    </source>
</evidence>
<feature type="domain" description="DOD-type homing endonuclease" evidence="17">
    <location>
        <begin position="254"/>
        <end position="394"/>
    </location>
</feature>
<gene>
    <name evidence="19" type="ORF">B0I31_105313</name>
</gene>
<dbReference type="InterPro" id="IPR013758">
    <property type="entry name" value="Topo_IIA_A/C_ab"/>
</dbReference>
<keyword evidence="6" id="KW-0963">Cytoplasm</keyword>
<comment type="caution">
    <text evidence="19">The sequence shown here is derived from an EMBL/GenBank/DDBJ whole genome shotgun (WGS) entry which is preliminary data.</text>
</comment>
<dbReference type="Gene3D" id="2.120.10.90">
    <property type="entry name" value="DNA gyrase/topoisomerase IV, subunit A, C-terminal"/>
    <property type="match status" value="1"/>
</dbReference>
<evidence type="ECO:0000256" key="7">
    <source>
        <dbReference type="ARBA" id="ARBA00022741"/>
    </source>
</evidence>
<keyword evidence="12 15" id="KW-0238">DNA-binding</keyword>
<evidence type="ECO:0000259" key="17">
    <source>
        <dbReference type="PROSITE" id="PS50819"/>
    </source>
</evidence>
<dbReference type="EMBL" id="PYAX01000005">
    <property type="protein sequence ID" value="PSL55354.1"/>
    <property type="molecule type" value="Genomic_DNA"/>
</dbReference>
<dbReference type="InterPro" id="IPR013757">
    <property type="entry name" value="Topo_IIA_A_a_sf"/>
</dbReference>
<dbReference type="SMART" id="SM00306">
    <property type="entry name" value="HintN"/>
    <property type="match status" value="1"/>
</dbReference>
<evidence type="ECO:0000256" key="16">
    <source>
        <dbReference type="SAM" id="MobiDB-lite"/>
    </source>
</evidence>
<keyword evidence="10" id="KW-0651">Protein splicing</keyword>
<dbReference type="PRINTS" id="PR00379">
    <property type="entry name" value="INTEIN"/>
</dbReference>
<dbReference type="PROSITE" id="PS50818">
    <property type="entry name" value="INTEIN_C_TER"/>
    <property type="match status" value="1"/>
</dbReference>
<dbReference type="PANTHER" id="PTHR43493:SF5">
    <property type="entry name" value="DNA GYRASE SUBUNIT A, CHLOROPLASTIC_MITOCHONDRIAL"/>
    <property type="match status" value="1"/>
</dbReference>
<dbReference type="PROSITE" id="PS50819">
    <property type="entry name" value="INTEIN_ENDONUCLEASE"/>
    <property type="match status" value="1"/>
</dbReference>
<dbReference type="SUPFAM" id="SSF55608">
    <property type="entry name" value="Homing endonucleases"/>
    <property type="match status" value="1"/>
</dbReference>
<dbReference type="GO" id="GO:0005524">
    <property type="term" value="F:ATP binding"/>
    <property type="evidence" value="ECO:0007669"/>
    <property type="project" value="UniProtKB-KW"/>
</dbReference>
<evidence type="ECO:0000256" key="8">
    <source>
        <dbReference type="ARBA" id="ARBA00022813"/>
    </source>
</evidence>
<dbReference type="InterPro" id="IPR004860">
    <property type="entry name" value="LAGLIDADG_dom"/>
</dbReference>
<dbReference type="GO" id="GO:0005737">
    <property type="term" value="C:cytoplasm"/>
    <property type="evidence" value="ECO:0007669"/>
    <property type="project" value="UniProtKB-SubCell"/>
</dbReference>
<dbReference type="NCBIfam" id="NF038098">
    <property type="entry name" value="GyrA_w_intein"/>
    <property type="match status" value="1"/>
</dbReference>
<dbReference type="InterPro" id="IPR036844">
    <property type="entry name" value="Hint_dom_sf"/>
</dbReference>
<evidence type="ECO:0000256" key="15">
    <source>
        <dbReference type="PROSITE-ProRule" id="PRU01384"/>
    </source>
</evidence>
<dbReference type="SUPFAM" id="SSF51294">
    <property type="entry name" value="Hedgehog/intein (Hint) domain"/>
    <property type="match status" value="1"/>
</dbReference>
<dbReference type="NCBIfam" id="TIGR01443">
    <property type="entry name" value="intein_Cterm"/>
    <property type="match status" value="1"/>
</dbReference>
<evidence type="ECO:0000256" key="13">
    <source>
        <dbReference type="ARBA" id="ARBA00023235"/>
    </source>
</evidence>
<dbReference type="FunFam" id="1.10.268.10:FF:000001">
    <property type="entry name" value="DNA gyrase subunit A"/>
    <property type="match status" value="1"/>
</dbReference>
<dbReference type="GO" id="GO:0034335">
    <property type="term" value="F:DNA negative supercoiling activity"/>
    <property type="evidence" value="ECO:0007669"/>
    <property type="project" value="UniProtKB-ARBA"/>
</dbReference>
<dbReference type="PROSITE" id="PS52040">
    <property type="entry name" value="TOPO_IIA"/>
    <property type="match status" value="1"/>
</dbReference>
<dbReference type="InterPro" id="IPR053555">
    <property type="entry name" value="Topoisomerase_II_GyrA/ParC"/>
</dbReference>
<dbReference type="PANTHER" id="PTHR43493">
    <property type="entry name" value="DNA GYRASE/TOPOISOMERASE SUBUNIT A"/>
    <property type="match status" value="1"/>
</dbReference>
<dbReference type="SUPFAM" id="SSF56719">
    <property type="entry name" value="Type II DNA topoisomerase"/>
    <property type="match status" value="2"/>
</dbReference>
<keyword evidence="20" id="KW-1185">Reference proteome</keyword>
<keyword evidence="11 15" id="KW-0799">Topoisomerase</keyword>
<evidence type="ECO:0000256" key="3">
    <source>
        <dbReference type="ARBA" id="ARBA00004496"/>
    </source>
</evidence>
<evidence type="ECO:0000256" key="12">
    <source>
        <dbReference type="ARBA" id="ARBA00023125"/>
    </source>
</evidence>
<keyword evidence="13 15" id="KW-0413">Isomerase</keyword>
<dbReference type="FunFam" id="3.30.1360.40:FF:000008">
    <property type="entry name" value="DNA topoisomerase (ATP-hydrolyzing)"/>
    <property type="match status" value="1"/>
</dbReference>
<keyword evidence="7" id="KW-0547">Nucleotide-binding</keyword>
<dbReference type="GO" id="GO:0009330">
    <property type="term" value="C:DNA topoisomerase type II (double strand cut, ATP-hydrolyzing) complex"/>
    <property type="evidence" value="ECO:0007669"/>
    <property type="project" value="TreeGrafter"/>
</dbReference>